<comment type="similarity">
    <text evidence="2">Belongs to the NlpA lipoprotein family.</text>
</comment>
<dbReference type="Gene3D" id="3.40.190.10">
    <property type="entry name" value="Periplasmic binding protein-like II"/>
    <property type="match status" value="2"/>
</dbReference>
<reference evidence="7 8" key="1">
    <citation type="submission" date="2023-10" db="EMBL/GenBank/DDBJ databases">
        <authorList>
            <person name="Botero Cardona J."/>
        </authorList>
    </citation>
    <scope>NUCLEOTIDE SEQUENCE [LARGE SCALE GENOMIC DNA]</scope>
    <source>
        <strain evidence="7 8">R-54839</strain>
    </source>
</reference>
<evidence type="ECO:0000256" key="3">
    <source>
        <dbReference type="ARBA" id="ARBA00022729"/>
    </source>
</evidence>
<dbReference type="PANTHER" id="PTHR30429">
    <property type="entry name" value="D-METHIONINE-BINDING LIPOPROTEIN METQ"/>
    <property type="match status" value="1"/>
</dbReference>
<dbReference type="Pfam" id="PF03180">
    <property type="entry name" value="Lipoprotein_9"/>
    <property type="match status" value="1"/>
</dbReference>
<comment type="subcellular location">
    <subcellularLocation>
        <location evidence="1">Membrane</location>
        <topology evidence="1">Lipid-anchor</topology>
    </subcellularLocation>
</comment>
<evidence type="ECO:0000313" key="7">
    <source>
        <dbReference type="EMBL" id="CAK1228913.1"/>
    </source>
</evidence>
<dbReference type="RefSeq" id="WP_187753323.1">
    <property type="nucleotide sequence ID" value="NZ_CAUZLR010000001.1"/>
</dbReference>
<gene>
    <name evidence="7" type="ORF">R54839_PPFHFPJH_00333</name>
</gene>
<organism evidence="7 8">
    <name type="scientific">Fructobacillus fructosus</name>
    <dbReference type="NCBI Taxonomy" id="1631"/>
    <lineage>
        <taxon>Bacteria</taxon>
        <taxon>Bacillati</taxon>
        <taxon>Bacillota</taxon>
        <taxon>Bacilli</taxon>
        <taxon>Lactobacillales</taxon>
        <taxon>Lactobacillaceae</taxon>
        <taxon>Fructobacillus</taxon>
    </lineage>
</organism>
<evidence type="ECO:0000313" key="8">
    <source>
        <dbReference type="Proteomes" id="UP001314261"/>
    </source>
</evidence>
<protein>
    <submittedName>
        <fullName evidence="7">Periplasmic component/surface antigen (NlpA)</fullName>
    </submittedName>
</protein>
<proteinExistence type="inferred from homology"/>
<dbReference type="Proteomes" id="UP001314261">
    <property type="component" value="Unassembled WGS sequence"/>
</dbReference>
<keyword evidence="8" id="KW-1185">Reference proteome</keyword>
<evidence type="ECO:0000256" key="2">
    <source>
        <dbReference type="ARBA" id="ARBA00008973"/>
    </source>
</evidence>
<keyword evidence="5" id="KW-0564">Palmitate</keyword>
<sequence length="274" mass="30677">MTKKKMIWLIVGLGILLLAFLSFGPKHKTSKSKVITVATAPGPYSELFMNGIKPILEKEGYTVKSKNFSNLLNADIALDNNEADLSVDQHSAYLKNFNKEKKGDLTGIIKIPTIPMGLYQGAKKSLAALQDGDRIAVPEDASNKARAYRILSQNGLIRLKDGVNEVTVTQKDIADNPKNLQFTEIDSSTIPRVKDEFDYVVLPGSVAYAAKVPAKENLLKEKVMDDYYLVLTVNKVNKNKKWVQVVKHAYESEEFKRYFESKNEDNSWVTADKS</sequence>
<dbReference type="PANTHER" id="PTHR30429:SF0">
    <property type="entry name" value="METHIONINE-BINDING LIPOPROTEIN METQ"/>
    <property type="match status" value="1"/>
</dbReference>
<dbReference type="SUPFAM" id="SSF53850">
    <property type="entry name" value="Periplasmic binding protein-like II"/>
    <property type="match status" value="1"/>
</dbReference>
<evidence type="ECO:0000256" key="1">
    <source>
        <dbReference type="ARBA" id="ARBA00004635"/>
    </source>
</evidence>
<dbReference type="InterPro" id="IPR004872">
    <property type="entry name" value="Lipoprotein_NlpA"/>
</dbReference>
<evidence type="ECO:0000256" key="6">
    <source>
        <dbReference type="ARBA" id="ARBA00023288"/>
    </source>
</evidence>
<evidence type="ECO:0000256" key="5">
    <source>
        <dbReference type="ARBA" id="ARBA00023139"/>
    </source>
</evidence>
<evidence type="ECO:0000256" key="4">
    <source>
        <dbReference type="ARBA" id="ARBA00023136"/>
    </source>
</evidence>
<accession>A0ABN9YKM1</accession>
<keyword evidence="6" id="KW-0449">Lipoprotein</keyword>
<dbReference type="EMBL" id="CAUZLR010000001">
    <property type="protein sequence ID" value="CAK1228913.1"/>
    <property type="molecule type" value="Genomic_DNA"/>
</dbReference>
<name>A0ABN9YKM1_9LACO</name>
<comment type="caution">
    <text evidence="7">The sequence shown here is derived from an EMBL/GenBank/DDBJ whole genome shotgun (WGS) entry which is preliminary data.</text>
</comment>
<keyword evidence="4" id="KW-0472">Membrane</keyword>
<keyword evidence="3" id="KW-0732">Signal</keyword>